<keyword evidence="2" id="KW-1185">Reference proteome</keyword>
<accession>A0AAW9QLS5</accession>
<protein>
    <submittedName>
        <fullName evidence="1">Uncharacterized protein</fullName>
    </submittedName>
</protein>
<reference evidence="1 2" key="1">
    <citation type="submission" date="2024-02" db="EMBL/GenBank/DDBJ databases">
        <title>Genome sequence of Aquincola sp. MAHUQ-54.</title>
        <authorList>
            <person name="Huq M.A."/>
        </authorList>
    </citation>
    <scope>NUCLEOTIDE SEQUENCE [LARGE SCALE GENOMIC DNA]</scope>
    <source>
        <strain evidence="1 2">MAHUQ-54</strain>
    </source>
</reference>
<evidence type="ECO:0000313" key="2">
    <source>
        <dbReference type="Proteomes" id="UP001336250"/>
    </source>
</evidence>
<dbReference type="EMBL" id="JAZIBG010000041">
    <property type="protein sequence ID" value="MEF7616352.1"/>
    <property type="molecule type" value="Genomic_DNA"/>
</dbReference>
<gene>
    <name evidence="1" type="ORF">V4F39_20725</name>
</gene>
<evidence type="ECO:0000313" key="1">
    <source>
        <dbReference type="EMBL" id="MEF7616352.1"/>
    </source>
</evidence>
<sequence length="69" mass="7711">MDETDLRIGQLTSHVQAWDGGGWQDAAMLRALAGALLPLVREMLEHEGRVRRELSMHDSPLDRVTRGTS</sequence>
<proteinExistence type="predicted"/>
<organism evidence="1 2">
    <name type="scientific">Aquincola agrisoli</name>
    <dbReference type="NCBI Taxonomy" id="3119538"/>
    <lineage>
        <taxon>Bacteria</taxon>
        <taxon>Pseudomonadati</taxon>
        <taxon>Pseudomonadota</taxon>
        <taxon>Betaproteobacteria</taxon>
        <taxon>Burkholderiales</taxon>
        <taxon>Sphaerotilaceae</taxon>
        <taxon>Aquincola</taxon>
    </lineage>
</organism>
<dbReference type="AlphaFoldDB" id="A0AAW9QLS5"/>
<dbReference type="Proteomes" id="UP001336250">
    <property type="component" value="Unassembled WGS sequence"/>
</dbReference>
<name>A0AAW9QLS5_9BURK</name>
<dbReference type="RefSeq" id="WP_332291823.1">
    <property type="nucleotide sequence ID" value="NZ_JAZIBG010000041.1"/>
</dbReference>
<comment type="caution">
    <text evidence="1">The sequence shown here is derived from an EMBL/GenBank/DDBJ whole genome shotgun (WGS) entry which is preliminary data.</text>
</comment>